<sequence>MAMMSFNAPGEREKSLWLIRKESNPNHSQWYIDRFKAMEAEGNDMAGESRLLNAMASRGAKILDAGSGPGRVGKQLHALGHRVTGVDIDPELIEEARRVCPDATWITADLVDLPEVLGIEGDATEENGFELLVCAGNVMGFLARSTRKPVVENFRRVLAPGGRAVVGYGSGPGRDYAFEQFLADAREVGLNVDNTYSSWQMHPFVEGSSEFLVAVLSRPASQARI</sequence>
<evidence type="ECO:0000259" key="1">
    <source>
        <dbReference type="Pfam" id="PF13649"/>
    </source>
</evidence>
<dbReference type="Proteomes" id="UP000218628">
    <property type="component" value="Chromosome"/>
</dbReference>
<dbReference type="Pfam" id="PF13649">
    <property type="entry name" value="Methyltransf_25"/>
    <property type="match status" value="1"/>
</dbReference>
<keyword evidence="2" id="KW-0489">Methyltransferase</keyword>
<dbReference type="InterPro" id="IPR041698">
    <property type="entry name" value="Methyltransf_25"/>
</dbReference>
<evidence type="ECO:0000313" key="2">
    <source>
        <dbReference type="EMBL" id="ATF62896.1"/>
    </source>
</evidence>
<dbReference type="GO" id="GO:0008168">
    <property type="term" value="F:methyltransferase activity"/>
    <property type="evidence" value="ECO:0007669"/>
    <property type="project" value="UniProtKB-KW"/>
</dbReference>
<name>A0A291DEG9_9MICC</name>
<accession>A0A291DEG9</accession>
<dbReference type="GO" id="GO:0032259">
    <property type="term" value="P:methylation"/>
    <property type="evidence" value="ECO:0007669"/>
    <property type="project" value="UniProtKB-KW"/>
</dbReference>
<keyword evidence="2" id="KW-0808">Transferase</keyword>
<dbReference type="RefSeq" id="WP_070600537.1">
    <property type="nucleotide sequence ID" value="NZ_CP023510.1"/>
</dbReference>
<dbReference type="AlphaFoldDB" id="A0A291DEG9"/>
<organism evidence="2 3">
    <name type="scientific">Rothia mucilaginosa</name>
    <dbReference type="NCBI Taxonomy" id="43675"/>
    <lineage>
        <taxon>Bacteria</taxon>
        <taxon>Bacillati</taxon>
        <taxon>Actinomycetota</taxon>
        <taxon>Actinomycetes</taxon>
        <taxon>Micrococcales</taxon>
        <taxon>Micrococcaceae</taxon>
        <taxon>Rothia</taxon>
    </lineage>
</organism>
<proteinExistence type="predicted"/>
<evidence type="ECO:0000313" key="3">
    <source>
        <dbReference type="Proteomes" id="UP000218628"/>
    </source>
</evidence>
<reference evidence="3" key="1">
    <citation type="submission" date="2017-09" db="EMBL/GenBank/DDBJ databases">
        <title>FDA dAtabase for Regulatory Grade micrObial Sequences (FDA-ARGOS): Supporting development and validation of Infectious Disease Dx tests.</title>
        <authorList>
            <person name="Minogue T."/>
            <person name="Wolcott M."/>
            <person name="Wasieloski L."/>
            <person name="Aguilar W."/>
            <person name="Moore D."/>
            <person name="Tallon L."/>
            <person name="Sadzewicz L."/>
            <person name="Ott S."/>
            <person name="Zhao X."/>
            <person name="Nagaraj S."/>
            <person name="Vavikolanu K."/>
            <person name="Aluvathingal J."/>
            <person name="Nadendla S."/>
            <person name="Sichtig H."/>
        </authorList>
    </citation>
    <scope>NUCLEOTIDE SEQUENCE [LARGE SCALE GENOMIC DNA]</scope>
    <source>
        <strain evidence="3">FDAARGOS_369</strain>
    </source>
</reference>
<dbReference type="InterPro" id="IPR029063">
    <property type="entry name" value="SAM-dependent_MTases_sf"/>
</dbReference>
<feature type="domain" description="Methyltransferase" evidence="1">
    <location>
        <begin position="62"/>
        <end position="162"/>
    </location>
</feature>
<protein>
    <submittedName>
        <fullName evidence="2">Class I SAM-dependent methyltransferase</fullName>
    </submittedName>
</protein>
<dbReference type="SUPFAM" id="SSF53335">
    <property type="entry name" value="S-adenosyl-L-methionine-dependent methyltransferases"/>
    <property type="match status" value="1"/>
</dbReference>
<dbReference type="Gene3D" id="3.40.50.150">
    <property type="entry name" value="Vaccinia Virus protein VP39"/>
    <property type="match status" value="1"/>
</dbReference>
<dbReference type="EMBL" id="CP023510">
    <property type="protein sequence ID" value="ATF62896.1"/>
    <property type="molecule type" value="Genomic_DNA"/>
</dbReference>
<gene>
    <name evidence="2" type="ORF">CO690_04045</name>
</gene>
<dbReference type="CDD" id="cd02440">
    <property type="entry name" value="AdoMet_MTases"/>
    <property type="match status" value="1"/>
</dbReference>